<evidence type="ECO:0000313" key="2">
    <source>
        <dbReference type="EMBL" id="SVB58933.1"/>
    </source>
</evidence>
<sequence>MLWLERKYLSMVMANLDRSKWVNENTLNHRCPYCGDSQKNIYKSRGYHFVKEQSFIYKCHNCGKTTSSVNFLKENFPVVHREYLKEYLSEQGHKPKRKMPSSEKFKFSPQTDILNKSESKNKDSSLKAIAFLAADKTEARQYL</sequence>
<reference evidence="2" key="1">
    <citation type="submission" date="2018-05" db="EMBL/GenBank/DDBJ databases">
        <authorList>
            <person name="Lanie J.A."/>
            <person name="Ng W.-L."/>
            <person name="Kazmierczak K.M."/>
            <person name="Andrzejewski T.M."/>
            <person name="Davidsen T.M."/>
            <person name="Wayne K.J."/>
            <person name="Tettelin H."/>
            <person name="Glass J.I."/>
            <person name="Rusch D."/>
            <person name="Podicherti R."/>
            <person name="Tsui H.-C.T."/>
            <person name="Winkler M.E."/>
        </authorList>
    </citation>
    <scope>NUCLEOTIDE SEQUENCE</scope>
</reference>
<dbReference type="AlphaFoldDB" id="A0A382F9P7"/>
<dbReference type="EMBL" id="UINC01048424">
    <property type="protein sequence ID" value="SVB58933.1"/>
    <property type="molecule type" value="Genomic_DNA"/>
</dbReference>
<gene>
    <name evidence="2" type="ORF">METZ01_LOCUS211787</name>
</gene>
<name>A0A382F9P7_9ZZZZ</name>
<feature type="region of interest" description="Disordered" evidence="1">
    <location>
        <begin position="90"/>
        <end position="122"/>
    </location>
</feature>
<proteinExistence type="predicted"/>
<protein>
    <submittedName>
        <fullName evidence="2">Uncharacterized protein</fullName>
    </submittedName>
</protein>
<organism evidence="2">
    <name type="scientific">marine metagenome</name>
    <dbReference type="NCBI Taxonomy" id="408172"/>
    <lineage>
        <taxon>unclassified sequences</taxon>
        <taxon>metagenomes</taxon>
        <taxon>ecological metagenomes</taxon>
    </lineage>
</organism>
<feature type="non-terminal residue" evidence="2">
    <location>
        <position position="143"/>
    </location>
</feature>
<accession>A0A382F9P7</accession>
<dbReference type="SUPFAM" id="SSF57783">
    <property type="entry name" value="Zinc beta-ribbon"/>
    <property type="match status" value="1"/>
</dbReference>
<evidence type="ECO:0000256" key="1">
    <source>
        <dbReference type="SAM" id="MobiDB-lite"/>
    </source>
</evidence>